<reference evidence="6 7" key="1">
    <citation type="submission" date="2017-06" db="EMBL/GenBank/DDBJ databases">
        <title>Herbaspirillum phytohormonus sp. nov., isolated from the root nodule of Robinia pseudoacacia in lead-zinc mine.</title>
        <authorList>
            <person name="Fan M."/>
            <person name="Lin Y."/>
        </authorList>
    </citation>
    <scope>NUCLEOTIDE SEQUENCE [LARGE SCALE GENOMIC DNA]</scope>
    <source>
        <strain evidence="6 7">HZ10</strain>
    </source>
</reference>
<comment type="subunit">
    <text evidence="3">Homodimer.</text>
</comment>
<comment type="pathway">
    <text evidence="3">Amino-acid biosynthesis; L-lysine biosynthesis via DAP pathway; DL-2,6-diaminopimelate from LL-2,6-diaminopimelate: step 1/1.</text>
</comment>
<feature type="site" description="Could be important to modulate the pK values of the two catalytic cysteine residues" evidence="3">
    <location>
        <position position="291"/>
    </location>
</feature>
<dbReference type="Proteomes" id="UP000197596">
    <property type="component" value="Unassembled WGS sequence"/>
</dbReference>
<name>A0A246WK55_9BURK</name>
<dbReference type="Gene3D" id="3.10.310.10">
    <property type="entry name" value="Diaminopimelate Epimerase, Chain A, domain 1"/>
    <property type="match status" value="2"/>
</dbReference>
<feature type="active site" description="Proton acceptor" evidence="3">
    <location>
        <position position="301"/>
    </location>
</feature>
<keyword evidence="3" id="KW-0028">Amino-acid biosynthesis</keyword>
<sequence length="375" mass="40880">MRCMRWGAASNCRRRRRSTPSAITCPSPRPRISPRWPSAACAWWTPTTTWRCWRSTCRRRRRRRCRWRPQPRRPEPAANQKKEQGDGMLHFTKMQACGNDFVIVDDRAGKLAGLESPLAALLCRRHFGIGADGMLVLRAASRAAPDGVPAFGMVYVNADGLVGEMCGNGARCLAAFIRRAGLAREHLVLDTAAGAVEVRFQDGEIVLDLPPPGAPRDDIAVHWRGRDWLFDAIDIGVPHAVSFVDSRAALAAAPVAELGRHARHHAAFMPRGANINFVALDQGRLYLRTYERGVEEETLGCGTGATAAALLAHRRFGLPSPLTVVTSSGEALRIRFDGIAGKLLQLCGGAHFVAEGETCPGFADHLLRSPAEATA</sequence>
<dbReference type="Pfam" id="PF01678">
    <property type="entry name" value="DAP_epimerase"/>
    <property type="match status" value="2"/>
</dbReference>
<feature type="site" description="Could be important to modulate the pK values of the two catalytic cysteine residues" evidence="3">
    <location>
        <position position="239"/>
    </location>
</feature>
<protein>
    <recommendedName>
        <fullName evidence="3 4">Diaminopimelate epimerase</fullName>
        <shortName evidence="3">DAP epimerase</shortName>
        <ecNumber evidence="3 4">5.1.1.7</ecNumber>
    </recommendedName>
    <alternativeName>
        <fullName evidence="3">PLP-independent amino acid racemase</fullName>
    </alternativeName>
</protein>
<feature type="binding site" evidence="3">
    <location>
        <begin position="302"/>
        <end position="303"/>
    </location>
    <ligand>
        <name>substrate</name>
    </ligand>
</feature>
<dbReference type="PANTHER" id="PTHR31689">
    <property type="entry name" value="DIAMINOPIMELATE EPIMERASE, CHLOROPLASTIC"/>
    <property type="match status" value="1"/>
</dbReference>
<evidence type="ECO:0000256" key="5">
    <source>
        <dbReference type="SAM" id="MobiDB-lite"/>
    </source>
</evidence>
<keyword evidence="3" id="KW-0963">Cytoplasm</keyword>
<proteinExistence type="inferred from homology"/>
<evidence type="ECO:0000256" key="1">
    <source>
        <dbReference type="ARBA" id="ARBA00010219"/>
    </source>
</evidence>
<feature type="binding site" evidence="3">
    <location>
        <position position="99"/>
    </location>
    <ligand>
        <name>substrate</name>
    </ligand>
</feature>
<feature type="binding site" evidence="3">
    <location>
        <begin position="167"/>
        <end position="168"/>
    </location>
    <ligand>
        <name>substrate</name>
    </ligand>
</feature>
<dbReference type="UniPathway" id="UPA00034">
    <property type="reaction ID" value="UER00025"/>
</dbReference>
<keyword evidence="3" id="KW-0457">Lysine biosynthesis</keyword>
<accession>A0A246WK55</accession>
<dbReference type="InterPro" id="IPR001653">
    <property type="entry name" value="DAP_epimerase_DapF"/>
</dbReference>
<evidence type="ECO:0000313" key="6">
    <source>
        <dbReference type="EMBL" id="OWY26611.1"/>
    </source>
</evidence>
<dbReference type="AlphaFoldDB" id="A0A246WK55"/>
<feature type="binding site" evidence="3">
    <location>
        <position position="274"/>
    </location>
    <ligand>
        <name>substrate</name>
    </ligand>
</feature>
<dbReference type="HAMAP" id="MF_00197">
    <property type="entry name" value="DAP_epimerase"/>
    <property type="match status" value="1"/>
</dbReference>
<feature type="active site" description="Proton donor" evidence="3">
    <location>
        <position position="166"/>
    </location>
</feature>
<comment type="catalytic activity">
    <reaction evidence="3">
        <text>(2S,6S)-2,6-diaminopimelate = meso-2,6-diaminopimelate</text>
        <dbReference type="Rhea" id="RHEA:15393"/>
        <dbReference type="ChEBI" id="CHEBI:57609"/>
        <dbReference type="ChEBI" id="CHEBI:57791"/>
        <dbReference type="EC" id="5.1.1.7"/>
    </reaction>
</comment>
<comment type="caution">
    <text evidence="3">Lacks conserved residue(s) required for the propagation of feature annotation.</text>
</comment>
<dbReference type="PANTHER" id="PTHR31689:SF0">
    <property type="entry name" value="DIAMINOPIMELATE EPIMERASE"/>
    <property type="match status" value="1"/>
</dbReference>
<evidence type="ECO:0000313" key="7">
    <source>
        <dbReference type="Proteomes" id="UP000197596"/>
    </source>
</evidence>
<evidence type="ECO:0000256" key="2">
    <source>
        <dbReference type="ARBA" id="ARBA00023235"/>
    </source>
</evidence>
<comment type="function">
    <text evidence="3">Catalyzes the stereoinversion of LL-2,6-diaminopimelate (L,L-DAP) to meso-diaminopimelate (meso-DAP), a precursor of L-lysine and an essential component of the bacterial peptidoglycan.</text>
</comment>
<feature type="binding site" evidence="3">
    <location>
        <position position="157"/>
    </location>
    <ligand>
        <name>substrate</name>
    </ligand>
</feature>
<dbReference type="EMBL" id="NJGU01000017">
    <property type="protein sequence ID" value="OWY26611.1"/>
    <property type="molecule type" value="Genomic_DNA"/>
</dbReference>
<dbReference type="EC" id="5.1.1.7" evidence="3 4"/>
<gene>
    <name evidence="3" type="primary">dapF</name>
    <name evidence="6" type="ORF">CEJ42_22895</name>
</gene>
<comment type="subcellular location">
    <subcellularLocation>
        <location evidence="3">Cytoplasm</location>
    </subcellularLocation>
</comment>
<dbReference type="GO" id="GO:0008837">
    <property type="term" value="F:diaminopimelate epimerase activity"/>
    <property type="evidence" value="ECO:0007669"/>
    <property type="project" value="UniProtKB-UniRule"/>
</dbReference>
<feature type="compositionally biased region" description="Basic and acidic residues" evidence="5">
    <location>
        <begin position="72"/>
        <end position="85"/>
    </location>
</feature>
<comment type="similarity">
    <text evidence="1 3">Belongs to the diaminopimelate epimerase family.</text>
</comment>
<comment type="caution">
    <text evidence="6">The sequence shown here is derived from an EMBL/GenBank/DDBJ whole genome shotgun (WGS) entry which is preliminary data.</text>
</comment>
<organism evidence="6 7">
    <name type="scientific">Herbaspirillum robiniae</name>
    <dbReference type="NCBI Taxonomy" id="2014887"/>
    <lineage>
        <taxon>Bacteria</taxon>
        <taxon>Pseudomonadati</taxon>
        <taxon>Pseudomonadota</taxon>
        <taxon>Betaproteobacteria</taxon>
        <taxon>Burkholderiales</taxon>
        <taxon>Oxalobacteraceae</taxon>
        <taxon>Herbaspirillum</taxon>
    </lineage>
</organism>
<keyword evidence="2 3" id="KW-0413">Isomerase</keyword>
<feature type="region of interest" description="Disordered" evidence="5">
    <location>
        <begin position="64"/>
        <end position="85"/>
    </location>
</feature>
<dbReference type="GO" id="GO:0005829">
    <property type="term" value="C:cytosol"/>
    <property type="evidence" value="ECO:0007669"/>
    <property type="project" value="TreeGrafter"/>
</dbReference>
<evidence type="ECO:0000256" key="4">
    <source>
        <dbReference type="NCBIfam" id="TIGR00652"/>
    </source>
</evidence>
<dbReference type="NCBIfam" id="TIGR00652">
    <property type="entry name" value="DapF"/>
    <property type="match status" value="1"/>
</dbReference>
<dbReference type="GO" id="GO:0009089">
    <property type="term" value="P:lysine biosynthetic process via diaminopimelate"/>
    <property type="evidence" value="ECO:0007669"/>
    <property type="project" value="UniProtKB-UniRule"/>
</dbReference>
<dbReference type="SUPFAM" id="SSF54506">
    <property type="entry name" value="Diaminopimelate epimerase-like"/>
    <property type="match status" value="2"/>
</dbReference>
<feature type="binding site" evidence="3">
    <location>
        <begin position="291"/>
        <end position="292"/>
    </location>
    <ligand>
        <name>substrate</name>
    </ligand>
</feature>
<evidence type="ECO:0000256" key="3">
    <source>
        <dbReference type="HAMAP-Rule" id="MF_00197"/>
    </source>
</evidence>